<accession>A0A859I8N7</accession>
<reference evidence="2 3" key="1">
    <citation type="submission" date="2020-06" db="EMBL/GenBank/DDBJ databases">
        <title>Complete genome sequence of Candidatus Phytoplasma asteris RP166.</title>
        <authorList>
            <person name="Cho S.-T."/>
            <person name="Zwolinska A."/>
            <person name="Huang W."/>
            <person name="Wouters R."/>
            <person name="Hogenhout S.A."/>
            <person name="Kuo C.-H."/>
        </authorList>
    </citation>
    <scope>NUCLEOTIDE SEQUENCE [LARGE SCALE GENOMIC DNA]</scope>
    <source>
        <strain evidence="2">RP166</strain>
    </source>
</reference>
<evidence type="ECO:0000313" key="3">
    <source>
        <dbReference type="Proteomes" id="UP000509122"/>
    </source>
</evidence>
<proteinExistence type="predicted"/>
<gene>
    <name evidence="2" type="ORF">RP166_1030</name>
</gene>
<dbReference type="Proteomes" id="UP000509122">
    <property type="component" value="Chromosome"/>
</dbReference>
<organism evidence="2 3">
    <name type="scientific">Rapeseed phyllody phytoplasma</name>
    <dbReference type="NCBI Taxonomy" id="2490543"/>
    <lineage>
        <taxon>Bacteria</taxon>
        <taxon>Bacillati</taxon>
        <taxon>Mycoplasmatota</taxon>
        <taxon>Mollicutes</taxon>
        <taxon>Acholeplasmatales</taxon>
        <taxon>Acholeplasmataceae</taxon>
        <taxon>Candidatus Phytoplasma</taxon>
        <taxon>16SrI (Aster yellows group)</taxon>
    </lineage>
</organism>
<keyword evidence="1" id="KW-1133">Transmembrane helix</keyword>
<keyword evidence="1" id="KW-0472">Membrane</keyword>
<sequence>MDLVLGDPSFLTKSIWQISVQKEVKDSDVKNYIYAFQIFTFILGILFMGRDFFIKAIFVTVLFILGVKLFDNVCTKDQLKWIVTFINKQPYALKVFLKYFFSSLYFEFMSKYRNYFNYEK</sequence>
<name>A0A859I8N7_9MOLU</name>
<dbReference type="EMBL" id="CP055264">
    <property type="protein sequence ID" value="QKX95116.1"/>
    <property type="molecule type" value="Genomic_DNA"/>
</dbReference>
<keyword evidence="1" id="KW-0812">Transmembrane</keyword>
<dbReference type="KEGG" id="rphy:RP166_1030"/>
<protein>
    <submittedName>
        <fullName evidence="2">Uncharacterized protein</fullName>
    </submittedName>
</protein>
<evidence type="ECO:0000313" key="2">
    <source>
        <dbReference type="EMBL" id="QKX95116.1"/>
    </source>
</evidence>
<evidence type="ECO:0000256" key="1">
    <source>
        <dbReference type="SAM" id="Phobius"/>
    </source>
</evidence>
<feature type="transmembrane region" description="Helical" evidence="1">
    <location>
        <begin position="31"/>
        <end position="47"/>
    </location>
</feature>
<dbReference type="AlphaFoldDB" id="A0A859I8N7"/>